<dbReference type="OrthoDB" id="539213at2759"/>
<dbReference type="PANTHER" id="PTHR24177:SF329">
    <property type="entry name" value="ANKYRIN REPEAT PROTEIN"/>
    <property type="match status" value="1"/>
</dbReference>
<dbReference type="PROSITE" id="PS50297">
    <property type="entry name" value="ANK_REP_REGION"/>
    <property type="match status" value="1"/>
</dbReference>
<feature type="repeat" description="ANK" evidence="1">
    <location>
        <begin position="11"/>
        <end position="32"/>
    </location>
</feature>
<reference evidence="4 5" key="1">
    <citation type="journal article" date="2019" name="Plant Biotechnol. J.">
        <title>The red bayberry genome and genetic basis of sex determination.</title>
        <authorList>
            <person name="Jia H.M."/>
            <person name="Jia H.J."/>
            <person name="Cai Q.L."/>
            <person name="Wang Y."/>
            <person name="Zhao H.B."/>
            <person name="Yang W.F."/>
            <person name="Wang G.Y."/>
            <person name="Li Y.H."/>
            <person name="Zhan D.L."/>
            <person name="Shen Y.T."/>
            <person name="Niu Q.F."/>
            <person name="Chang L."/>
            <person name="Qiu J."/>
            <person name="Zhao L."/>
            <person name="Xie H.B."/>
            <person name="Fu W.Y."/>
            <person name="Jin J."/>
            <person name="Li X.W."/>
            <person name="Jiao Y."/>
            <person name="Zhou C.C."/>
            <person name="Tu T."/>
            <person name="Chai C.Y."/>
            <person name="Gao J.L."/>
            <person name="Fan L.J."/>
            <person name="van de Weg E."/>
            <person name="Wang J.Y."/>
            <person name="Gao Z.S."/>
        </authorList>
    </citation>
    <scope>NUCLEOTIDE SEQUENCE [LARGE SCALE GENOMIC DNA]</scope>
    <source>
        <tissue evidence="4">Leaves</tissue>
    </source>
</reference>
<dbReference type="SUPFAM" id="SSF48403">
    <property type="entry name" value="Ankyrin repeat"/>
    <property type="match status" value="1"/>
</dbReference>
<dbReference type="InterPro" id="IPR026961">
    <property type="entry name" value="PGG_dom"/>
</dbReference>
<dbReference type="SMART" id="SM00248">
    <property type="entry name" value="ANK"/>
    <property type="match status" value="4"/>
</dbReference>
<dbReference type="InterPro" id="IPR002110">
    <property type="entry name" value="Ankyrin_rpt"/>
</dbReference>
<evidence type="ECO:0000256" key="2">
    <source>
        <dbReference type="SAM" id="Phobius"/>
    </source>
</evidence>
<dbReference type="GO" id="GO:0016020">
    <property type="term" value="C:membrane"/>
    <property type="evidence" value="ECO:0007669"/>
    <property type="project" value="TreeGrafter"/>
</dbReference>
<keyword evidence="5" id="KW-1185">Reference proteome</keyword>
<accession>A0A6A1WNA6</accession>
<proteinExistence type="predicted"/>
<keyword evidence="2" id="KW-0472">Membrane</keyword>
<dbReference type="InterPro" id="IPR036770">
    <property type="entry name" value="Ankyrin_rpt-contain_sf"/>
</dbReference>
<name>A0A6A1WNA6_9ROSI</name>
<feature type="domain" description="PGG" evidence="3">
    <location>
        <begin position="381"/>
        <end position="494"/>
    </location>
</feature>
<comment type="caution">
    <text evidence="4">The sequence shown here is derived from an EMBL/GenBank/DDBJ whole genome shotgun (WGS) entry which is preliminary data.</text>
</comment>
<feature type="transmembrane region" description="Helical" evidence="2">
    <location>
        <begin position="388"/>
        <end position="410"/>
    </location>
</feature>
<organism evidence="4 5">
    <name type="scientific">Morella rubra</name>
    <name type="common">Chinese bayberry</name>
    <dbReference type="NCBI Taxonomy" id="262757"/>
    <lineage>
        <taxon>Eukaryota</taxon>
        <taxon>Viridiplantae</taxon>
        <taxon>Streptophyta</taxon>
        <taxon>Embryophyta</taxon>
        <taxon>Tracheophyta</taxon>
        <taxon>Spermatophyta</taxon>
        <taxon>Magnoliopsida</taxon>
        <taxon>eudicotyledons</taxon>
        <taxon>Gunneridae</taxon>
        <taxon>Pentapetalae</taxon>
        <taxon>rosids</taxon>
        <taxon>fabids</taxon>
        <taxon>Fagales</taxon>
        <taxon>Myricaceae</taxon>
        <taxon>Morella</taxon>
    </lineage>
</organism>
<protein>
    <recommendedName>
        <fullName evidence="3">PGG domain-containing protein</fullName>
    </recommendedName>
</protein>
<feature type="transmembrane region" description="Helical" evidence="2">
    <location>
        <begin position="474"/>
        <end position="497"/>
    </location>
</feature>
<dbReference type="AlphaFoldDB" id="A0A6A1WNA6"/>
<keyword evidence="2" id="KW-0812">Transmembrane</keyword>
<feature type="transmembrane region" description="Helical" evidence="2">
    <location>
        <begin position="503"/>
        <end position="526"/>
    </location>
</feature>
<sequence length="544" mass="61974">MATLNAKVNDRGQTPLHIAVAKGHVHIVENLVVLMPKKDLEILDDSGMTAMALALGDIRMLEFMHKKNQKLLTIRDPTNRIPLLVALEAGNIKAADHLCKVTPKEDLIRDAKDHSDSSLITALILWNKLDLALDLLRCGRDITTFPDRNGHIPLYALACRPSAFPSGWQLVFWKKWIYALRGWLPYRLMSNLHKLLGVRHMKKLHAISRQLLELTCKQMDSMNEFDLQAGTRFSDAIFQATREGVVEIVREILKAEPSLVEKKDEKSRTIFSFAVLCRQARIWNLLNHELSIMSSRKDQLLFGPADGSGNTILHMAATVDTSTQLLHNKSAAFQMQRELQWFKEIEAISTFPWMSEARNFENMRPKEIFTRDHKEMLKEGEKWMKDTATSCMVVGTLIVTIMFAVAFAVPGGNNQETGFPMFSKHKLFKLFIIADALSLFSSTTSVVMFLGILTSHYAEEDFLKSLPQKMIIGLLALFFSITTMMMAFCVALLIMFFGKSQMVIPIMYFSSLPIHLFVFMQFPLLVDMIKSTYQPSMFDRKMKI</sequence>
<dbReference type="PROSITE" id="PS50088">
    <property type="entry name" value="ANK_REPEAT"/>
    <property type="match status" value="1"/>
</dbReference>
<dbReference type="EMBL" id="RXIC02000019">
    <property type="protein sequence ID" value="KAB1226815.1"/>
    <property type="molecule type" value="Genomic_DNA"/>
</dbReference>
<evidence type="ECO:0000256" key="1">
    <source>
        <dbReference type="PROSITE-ProRule" id="PRU00023"/>
    </source>
</evidence>
<evidence type="ECO:0000313" key="5">
    <source>
        <dbReference type="Proteomes" id="UP000516437"/>
    </source>
</evidence>
<dbReference type="PANTHER" id="PTHR24177">
    <property type="entry name" value="CASKIN"/>
    <property type="match status" value="1"/>
</dbReference>
<feature type="transmembrane region" description="Helical" evidence="2">
    <location>
        <begin position="430"/>
        <end position="453"/>
    </location>
</feature>
<evidence type="ECO:0000313" key="4">
    <source>
        <dbReference type="EMBL" id="KAB1226815.1"/>
    </source>
</evidence>
<keyword evidence="1" id="KW-0040">ANK repeat</keyword>
<dbReference type="Pfam" id="PF00023">
    <property type="entry name" value="Ank"/>
    <property type="match status" value="1"/>
</dbReference>
<evidence type="ECO:0000259" key="3">
    <source>
        <dbReference type="Pfam" id="PF13962"/>
    </source>
</evidence>
<dbReference type="Pfam" id="PF13962">
    <property type="entry name" value="PGG"/>
    <property type="match status" value="1"/>
</dbReference>
<gene>
    <name evidence="4" type="ORF">CJ030_MR1G005065</name>
</gene>
<dbReference type="Gene3D" id="1.25.40.20">
    <property type="entry name" value="Ankyrin repeat-containing domain"/>
    <property type="match status" value="3"/>
</dbReference>
<dbReference type="Proteomes" id="UP000516437">
    <property type="component" value="Chromosome 1"/>
</dbReference>
<keyword evidence="2" id="KW-1133">Transmembrane helix</keyword>